<keyword evidence="1" id="KW-0677">Repeat</keyword>
<keyword evidence="5" id="KW-1185">Reference proteome</keyword>
<dbReference type="STRING" id="68775.A0A5C3LEW8"/>
<dbReference type="Pfam" id="PF24883">
    <property type="entry name" value="NPHP3_N"/>
    <property type="match status" value="1"/>
</dbReference>
<dbReference type="InterPro" id="IPR056884">
    <property type="entry name" value="NPHP3-like_N"/>
</dbReference>
<dbReference type="EMBL" id="ML213760">
    <property type="protein sequence ID" value="TFK31407.1"/>
    <property type="molecule type" value="Genomic_DNA"/>
</dbReference>
<reference evidence="4 5" key="1">
    <citation type="journal article" date="2019" name="Nat. Ecol. Evol.">
        <title>Megaphylogeny resolves global patterns of mushroom evolution.</title>
        <authorList>
            <person name="Varga T."/>
            <person name="Krizsan K."/>
            <person name="Foldi C."/>
            <person name="Dima B."/>
            <person name="Sanchez-Garcia M."/>
            <person name="Sanchez-Ramirez S."/>
            <person name="Szollosi G.J."/>
            <person name="Szarkandi J.G."/>
            <person name="Papp V."/>
            <person name="Albert L."/>
            <person name="Andreopoulos W."/>
            <person name="Angelini C."/>
            <person name="Antonin V."/>
            <person name="Barry K.W."/>
            <person name="Bougher N.L."/>
            <person name="Buchanan P."/>
            <person name="Buyck B."/>
            <person name="Bense V."/>
            <person name="Catcheside P."/>
            <person name="Chovatia M."/>
            <person name="Cooper J."/>
            <person name="Damon W."/>
            <person name="Desjardin D."/>
            <person name="Finy P."/>
            <person name="Geml J."/>
            <person name="Haridas S."/>
            <person name="Hughes K."/>
            <person name="Justo A."/>
            <person name="Karasinski D."/>
            <person name="Kautmanova I."/>
            <person name="Kiss B."/>
            <person name="Kocsube S."/>
            <person name="Kotiranta H."/>
            <person name="LaButti K.M."/>
            <person name="Lechner B.E."/>
            <person name="Liimatainen K."/>
            <person name="Lipzen A."/>
            <person name="Lukacs Z."/>
            <person name="Mihaltcheva S."/>
            <person name="Morgado L.N."/>
            <person name="Niskanen T."/>
            <person name="Noordeloos M.E."/>
            <person name="Ohm R.A."/>
            <person name="Ortiz-Santana B."/>
            <person name="Ovrebo C."/>
            <person name="Racz N."/>
            <person name="Riley R."/>
            <person name="Savchenko A."/>
            <person name="Shiryaev A."/>
            <person name="Soop K."/>
            <person name="Spirin V."/>
            <person name="Szebenyi C."/>
            <person name="Tomsovsky M."/>
            <person name="Tulloss R.E."/>
            <person name="Uehling J."/>
            <person name="Grigoriev I.V."/>
            <person name="Vagvolgyi C."/>
            <person name="Papp T."/>
            <person name="Martin F.M."/>
            <person name="Miettinen O."/>
            <person name="Hibbett D.S."/>
            <person name="Nagy L.G."/>
        </authorList>
    </citation>
    <scope>NUCLEOTIDE SEQUENCE [LARGE SCALE GENOMIC DNA]</scope>
    <source>
        <strain evidence="4 5">CBS 166.37</strain>
    </source>
</reference>
<name>A0A5C3LEW8_9AGAR</name>
<protein>
    <recommendedName>
        <fullName evidence="3">Nephrocystin 3-like N-terminal domain-containing protein</fullName>
    </recommendedName>
</protein>
<dbReference type="Proteomes" id="UP000308652">
    <property type="component" value="Unassembled WGS sequence"/>
</dbReference>
<feature type="region of interest" description="Disordered" evidence="2">
    <location>
        <begin position="1"/>
        <end position="24"/>
    </location>
</feature>
<dbReference type="SUPFAM" id="SSF52540">
    <property type="entry name" value="P-loop containing nucleoside triphosphate hydrolases"/>
    <property type="match status" value="1"/>
</dbReference>
<evidence type="ECO:0000256" key="2">
    <source>
        <dbReference type="SAM" id="MobiDB-lite"/>
    </source>
</evidence>
<evidence type="ECO:0000313" key="4">
    <source>
        <dbReference type="EMBL" id="TFK31407.1"/>
    </source>
</evidence>
<accession>A0A5C3LEW8</accession>
<proteinExistence type="predicted"/>
<gene>
    <name evidence="4" type="ORF">BDQ12DRAFT_749798</name>
</gene>
<evidence type="ECO:0000313" key="5">
    <source>
        <dbReference type="Proteomes" id="UP000308652"/>
    </source>
</evidence>
<dbReference type="OrthoDB" id="5106486at2759"/>
<dbReference type="Gene3D" id="3.40.50.300">
    <property type="entry name" value="P-loop containing nucleotide triphosphate hydrolases"/>
    <property type="match status" value="1"/>
</dbReference>
<evidence type="ECO:0000256" key="1">
    <source>
        <dbReference type="ARBA" id="ARBA00022737"/>
    </source>
</evidence>
<dbReference type="AlphaFoldDB" id="A0A5C3LEW8"/>
<organism evidence="4 5">
    <name type="scientific">Crucibulum laeve</name>
    <dbReference type="NCBI Taxonomy" id="68775"/>
    <lineage>
        <taxon>Eukaryota</taxon>
        <taxon>Fungi</taxon>
        <taxon>Dikarya</taxon>
        <taxon>Basidiomycota</taxon>
        <taxon>Agaricomycotina</taxon>
        <taxon>Agaricomycetes</taxon>
        <taxon>Agaricomycetidae</taxon>
        <taxon>Agaricales</taxon>
        <taxon>Agaricineae</taxon>
        <taxon>Nidulariaceae</taxon>
        <taxon>Crucibulum</taxon>
    </lineage>
</organism>
<dbReference type="InterPro" id="IPR027417">
    <property type="entry name" value="P-loop_NTPase"/>
</dbReference>
<sequence length="251" mass="28127">MHSLQRNRQSKTSGQLGRRSAYTQESTIQSYTESFAKSISPDWRDAKWSNCEMGCLDEWLCDLRTFIFCTSQASRQILLKLLQKSLIQDTHPPNPSTVNVHGGTMTDIRNQTNHYYGTGPQNLYPNHSPVGDASYTRPEPVARCYSGTRLEVIAIIEKWIKDGGDHPVLWLNGPAGSGKSAISQTIAELYKSRICASFFFLRGAGQRSQIQLLIPTLVHQVTLSMPITKEIIQNVLEKSLAFITSKLYSTS</sequence>
<feature type="domain" description="Nephrocystin 3-like N-terminal" evidence="3">
    <location>
        <begin position="157"/>
        <end position="241"/>
    </location>
</feature>
<evidence type="ECO:0000259" key="3">
    <source>
        <dbReference type="Pfam" id="PF24883"/>
    </source>
</evidence>